<reference evidence="3 4" key="1">
    <citation type="submission" date="2024-03" db="EMBL/GenBank/DDBJ databases">
        <title>Complete Genome Sequence and Annotation of Ignatzschineria larvae DSM 13226.</title>
        <authorList>
            <person name="Cantrell E."/>
            <person name="Burcham Z.M."/>
        </authorList>
    </citation>
    <scope>NUCLEOTIDE SEQUENCE [LARGE SCALE GENOMIC DNA]</scope>
    <source>
        <strain evidence="3 4">DSM 13226</strain>
    </source>
</reference>
<feature type="transmembrane region" description="Helical" evidence="2">
    <location>
        <begin position="40"/>
        <end position="60"/>
    </location>
</feature>
<accession>A0ABZ3C036</accession>
<evidence type="ECO:0000256" key="1">
    <source>
        <dbReference type="SAM" id="MobiDB-lite"/>
    </source>
</evidence>
<protein>
    <recommendedName>
        <fullName evidence="5">PH domain-containing protein</fullName>
    </recommendedName>
</protein>
<feature type="compositionally biased region" description="Polar residues" evidence="1">
    <location>
        <begin position="159"/>
        <end position="168"/>
    </location>
</feature>
<name>A0ABZ3C036_9GAMM</name>
<keyword evidence="4" id="KW-1185">Reference proteome</keyword>
<evidence type="ECO:0008006" key="5">
    <source>
        <dbReference type="Google" id="ProtNLM"/>
    </source>
</evidence>
<feature type="compositionally biased region" description="Polar residues" evidence="1">
    <location>
        <begin position="209"/>
        <end position="218"/>
    </location>
</feature>
<feature type="transmembrane region" description="Helical" evidence="2">
    <location>
        <begin position="16"/>
        <end position="34"/>
    </location>
</feature>
<organism evidence="3 4">
    <name type="scientific">Ignatzschineria larvae DSM 13226</name>
    <dbReference type="NCBI Taxonomy" id="1111732"/>
    <lineage>
        <taxon>Bacteria</taxon>
        <taxon>Pseudomonadati</taxon>
        <taxon>Pseudomonadota</taxon>
        <taxon>Gammaproteobacteria</taxon>
        <taxon>Cardiobacteriales</taxon>
        <taxon>Ignatzschineriaceae</taxon>
        <taxon>Ignatzschineria</taxon>
    </lineage>
</organism>
<sequence length="224" mass="24740">MEEKVYTISSKAKTNLILMIVFAVVAIVVIEQLLVGRVPVLLFILLGIFFYITSVSTATLKRDRLVVKPILGRAREFTFHDGTFAIDKQQGISAMVMLFKKEAECLTYSPIGQDPVMAMNGLYDIAVIESIYNDIKARQDEIGREIEAEADSESKSVPDNETALPNSTEKGHIENSDIEEDAVGDASEKETAQVADSTEEKEADHSHPIDNNATQDASDQSRRS</sequence>
<feature type="compositionally biased region" description="Basic and acidic residues" evidence="1">
    <location>
        <begin position="198"/>
        <end position="208"/>
    </location>
</feature>
<keyword evidence="2" id="KW-0812">Transmembrane</keyword>
<proteinExistence type="predicted"/>
<evidence type="ECO:0000313" key="3">
    <source>
        <dbReference type="EMBL" id="WZW88156.1"/>
    </source>
</evidence>
<gene>
    <name evidence="3" type="ORF">WMO13_01880</name>
</gene>
<evidence type="ECO:0000256" key="2">
    <source>
        <dbReference type="SAM" id="Phobius"/>
    </source>
</evidence>
<feature type="compositionally biased region" description="Basic and acidic residues" evidence="1">
    <location>
        <begin position="147"/>
        <end position="158"/>
    </location>
</feature>
<dbReference type="RefSeq" id="WP_026879643.1">
    <property type="nucleotide sequence ID" value="NZ_CP150637.1"/>
</dbReference>
<keyword evidence="2" id="KW-0472">Membrane</keyword>
<keyword evidence="2" id="KW-1133">Transmembrane helix</keyword>
<feature type="region of interest" description="Disordered" evidence="1">
    <location>
        <begin position="147"/>
        <end position="224"/>
    </location>
</feature>
<dbReference type="Proteomes" id="UP001449178">
    <property type="component" value="Chromosome"/>
</dbReference>
<evidence type="ECO:0000313" key="4">
    <source>
        <dbReference type="Proteomes" id="UP001449178"/>
    </source>
</evidence>
<dbReference type="EMBL" id="CP150637">
    <property type="protein sequence ID" value="WZW88156.1"/>
    <property type="molecule type" value="Genomic_DNA"/>
</dbReference>